<sequence length="117" mass="13484">MWLVIKRVIHLLLMLALMSTPVLSLSASPFHSCEQASEFHTEAQPQAIDISDYQPPVEKHHCACDDCEYCFHFSAQLAPPENKAVSQGDYPHRITLSRLQQNYTQYIHRRLLRPPII</sequence>
<protein>
    <recommendedName>
        <fullName evidence="2">DUF2946 domain-containing protein</fullName>
    </recommendedName>
</protein>
<reference evidence="1" key="1">
    <citation type="submission" date="2018-06" db="EMBL/GenBank/DDBJ databases">
        <authorList>
            <person name="Zhirakovskaya E."/>
        </authorList>
    </citation>
    <scope>NUCLEOTIDE SEQUENCE</scope>
</reference>
<evidence type="ECO:0008006" key="2">
    <source>
        <dbReference type="Google" id="ProtNLM"/>
    </source>
</evidence>
<dbReference type="EMBL" id="UOFG01000141">
    <property type="protein sequence ID" value="VAW61218.1"/>
    <property type="molecule type" value="Genomic_DNA"/>
</dbReference>
<evidence type="ECO:0000313" key="1">
    <source>
        <dbReference type="EMBL" id="VAW61218.1"/>
    </source>
</evidence>
<name>A0A3B0WYW2_9ZZZZ</name>
<proteinExistence type="predicted"/>
<organism evidence="1">
    <name type="scientific">hydrothermal vent metagenome</name>
    <dbReference type="NCBI Taxonomy" id="652676"/>
    <lineage>
        <taxon>unclassified sequences</taxon>
        <taxon>metagenomes</taxon>
        <taxon>ecological metagenomes</taxon>
    </lineage>
</organism>
<accession>A0A3B0WYW2</accession>
<gene>
    <name evidence="1" type="ORF">MNBD_GAMMA11-1803</name>
</gene>
<dbReference type="AlphaFoldDB" id="A0A3B0WYW2"/>